<dbReference type="PROSITE" id="PS50893">
    <property type="entry name" value="ABC_TRANSPORTER_2"/>
    <property type="match status" value="2"/>
</dbReference>
<sequence length="560" mass="59327">MTPPTHAATAPSPHTAAAPVSTQALTLLAGDRVLIDRADLRLDAGQVLSLTGGAGTGKTLLLRALAGLPLPGVTLAGQARTDGRRLLIAQGGRLAPQRPLALQAADVIGHHLGLDASAALRRMADALDRMGVPPAARRFDLPPERLPDSLRWAALFALGIAVGPAVLLADAPAAGLDPTVRLRLLHRLAEWARSSATALILAGRPEDGLDGPADARLCLHEGRVLPTPPIPDPLPAPDHAHHPAGAAVMTAHGLTMSFPMGTGPTGEARRLTAVHSLDLELVDGETLVLLGESGSGKAMLARALLHLPAPSTGRVVWMGRDLTKADDATLRRVRRDVQPLFPDPAGSLDPAMTVGAQLTAVLESLRPDIPADRRPQRVVETLRAVGLPTDTATRWPASLRPLEAARVGLARALMPDPRALVCDEPLATLSAEDRAEFWDDLLTARDRRHLSLILTTERAEEGLRHADRALVLLMGRVVERGSADDLLHHARHPYTQAMLSAARGDRPALEGDPPSALRQPDGCTLRQRCPKARSFCAQAVPTLEPVGPGHAVACHYWDTP</sequence>
<dbReference type="SMART" id="SM00382">
    <property type="entry name" value="AAA"/>
    <property type="match status" value="2"/>
</dbReference>
<dbReference type="GO" id="GO:0005524">
    <property type="term" value="F:ATP binding"/>
    <property type="evidence" value="ECO:0007669"/>
    <property type="project" value="UniProtKB-KW"/>
</dbReference>
<feature type="domain" description="ABC transporter" evidence="10">
    <location>
        <begin position="20"/>
        <end position="246"/>
    </location>
</feature>
<comment type="similarity">
    <text evidence="2">Belongs to the ABC transporter superfamily.</text>
</comment>
<dbReference type="PANTHER" id="PTHR43297:SF14">
    <property type="entry name" value="ATPASE AAA-TYPE CORE DOMAIN-CONTAINING PROTEIN"/>
    <property type="match status" value="1"/>
</dbReference>
<dbReference type="InterPro" id="IPR003439">
    <property type="entry name" value="ABC_transporter-like_ATP-bd"/>
</dbReference>
<evidence type="ECO:0000256" key="2">
    <source>
        <dbReference type="ARBA" id="ARBA00005417"/>
    </source>
</evidence>
<keyword evidence="7 11" id="KW-0067">ATP-binding</keyword>
<keyword evidence="6" id="KW-0547">Nucleotide-binding</keyword>
<dbReference type="InterPro" id="IPR003593">
    <property type="entry name" value="AAA+_ATPase"/>
</dbReference>
<evidence type="ECO:0000313" key="12">
    <source>
        <dbReference type="Proteomes" id="UP000277007"/>
    </source>
</evidence>
<dbReference type="Proteomes" id="UP000277007">
    <property type="component" value="Unassembled WGS sequence"/>
</dbReference>
<keyword evidence="9" id="KW-0472">Membrane</keyword>
<dbReference type="EMBL" id="RXMA01000005">
    <property type="protein sequence ID" value="RTR22035.1"/>
    <property type="molecule type" value="Genomic_DNA"/>
</dbReference>
<evidence type="ECO:0000256" key="6">
    <source>
        <dbReference type="ARBA" id="ARBA00022741"/>
    </source>
</evidence>
<accession>A0A431VJU1</accession>
<dbReference type="PROSITE" id="PS00675">
    <property type="entry name" value="SIGMA54_INTERACT_1"/>
    <property type="match status" value="1"/>
</dbReference>
<dbReference type="InterPro" id="IPR025662">
    <property type="entry name" value="Sigma_54_int_dom_ATP-bd_1"/>
</dbReference>
<evidence type="ECO:0000256" key="4">
    <source>
        <dbReference type="ARBA" id="ARBA00022475"/>
    </source>
</evidence>
<dbReference type="SUPFAM" id="SSF52540">
    <property type="entry name" value="P-loop containing nucleoside triphosphate hydrolases"/>
    <property type="match status" value="2"/>
</dbReference>
<reference evidence="11 12" key="1">
    <citation type="submission" date="2018-12" db="EMBL/GenBank/DDBJ databases">
        <authorList>
            <person name="Yang Y."/>
        </authorList>
    </citation>
    <scope>NUCLEOTIDE SEQUENCE [LARGE SCALE GENOMIC DNA]</scope>
    <source>
        <strain evidence="11 12">L-25-5w-1</strain>
    </source>
</reference>
<dbReference type="Pfam" id="PF00005">
    <property type="entry name" value="ABC_tran"/>
    <property type="match status" value="2"/>
</dbReference>
<evidence type="ECO:0000259" key="10">
    <source>
        <dbReference type="PROSITE" id="PS50893"/>
    </source>
</evidence>
<dbReference type="InterPro" id="IPR050388">
    <property type="entry name" value="ABC_Ni/Peptide_Import"/>
</dbReference>
<dbReference type="InterPro" id="IPR027417">
    <property type="entry name" value="P-loop_NTPase"/>
</dbReference>
<dbReference type="OrthoDB" id="7297206at2"/>
<protein>
    <submittedName>
        <fullName evidence="11">ATP-binding cassette domain-containing protein</fullName>
    </submittedName>
</protein>
<evidence type="ECO:0000256" key="1">
    <source>
        <dbReference type="ARBA" id="ARBA00004417"/>
    </source>
</evidence>
<dbReference type="GO" id="GO:0016887">
    <property type="term" value="F:ATP hydrolysis activity"/>
    <property type="evidence" value="ECO:0007669"/>
    <property type="project" value="InterPro"/>
</dbReference>
<keyword evidence="12" id="KW-1185">Reference proteome</keyword>
<dbReference type="NCBIfam" id="TIGR01727">
    <property type="entry name" value="oligo_HPY"/>
    <property type="match status" value="1"/>
</dbReference>
<evidence type="ECO:0000256" key="5">
    <source>
        <dbReference type="ARBA" id="ARBA00022519"/>
    </source>
</evidence>
<dbReference type="InterPro" id="IPR013563">
    <property type="entry name" value="Oligopep_ABC_C"/>
</dbReference>
<dbReference type="Gene3D" id="3.40.50.300">
    <property type="entry name" value="P-loop containing nucleotide triphosphate hydrolases"/>
    <property type="match status" value="2"/>
</dbReference>
<dbReference type="RefSeq" id="WP_126613867.1">
    <property type="nucleotide sequence ID" value="NZ_JBHUCY010000012.1"/>
</dbReference>
<dbReference type="PANTHER" id="PTHR43297">
    <property type="entry name" value="OLIGOPEPTIDE TRANSPORT ATP-BINDING PROTEIN APPD"/>
    <property type="match status" value="1"/>
</dbReference>
<name>A0A431VJU1_9PROT</name>
<evidence type="ECO:0000256" key="9">
    <source>
        <dbReference type="ARBA" id="ARBA00023136"/>
    </source>
</evidence>
<evidence type="ECO:0000256" key="7">
    <source>
        <dbReference type="ARBA" id="ARBA00022840"/>
    </source>
</evidence>
<proteinExistence type="inferred from homology"/>
<evidence type="ECO:0000256" key="3">
    <source>
        <dbReference type="ARBA" id="ARBA00022448"/>
    </source>
</evidence>
<evidence type="ECO:0000313" key="11">
    <source>
        <dbReference type="EMBL" id="RTR22035.1"/>
    </source>
</evidence>
<feature type="domain" description="ABC transporter" evidence="10">
    <location>
        <begin position="249"/>
        <end position="499"/>
    </location>
</feature>
<dbReference type="GO" id="GO:0015833">
    <property type="term" value="P:peptide transport"/>
    <property type="evidence" value="ECO:0007669"/>
    <property type="project" value="InterPro"/>
</dbReference>
<keyword evidence="4" id="KW-1003">Cell membrane</keyword>
<dbReference type="Pfam" id="PF08352">
    <property type="entry name" value="oligo_HPY"/>
    <property type="match status" value="1"/>
</dbReference>
<gene>
    <name evidence="11" type="ORF">EJ903_07975</name>
</gene>
<keyword evidence="5" id="KW-0997">Cell inner membrane</keyword>
<organism evidence="11 12">
    <name type="scientific">Azospirillum griseum</name>
    <dbReference type="NCBI Taxonomy" id="2496639"/>
    <lineage>
        <taxon>Bacteria</taxon>
        <taxon>Pseudomonadati</taxon>
        <taxon>Pseudomonadota</taxon>
        <taxon>Alphaproteobacteria</taxon>
        <taxon>Rhodospirillales</taxon>
        <taxon>Azospirillaceae</taxon>
        <taxon>Azospirillum</taxon>
    </lineage>
</organism>
<keyword evidence="8" id="KW-1278">Translocase</keyword>
<dbReference type="GO" id="GO:0005886">
    <property type="term" value="C:plasma membrane"/>
    <property type="evidence" value="ECO:0007669"/>
    <property type="project" value="UniProtKB-SubCell"/>
</dbReference>
<comment type="caution">
    <text evidence="11">The sequence shown here is derived from an EMBL/GenBank/DDBJ whole genome shotgun (WGS) entry which is preliminary data.</text>
</comment>
<evidence type="ECO:0000256" key="8">
    <source>
        <dbReference type="ARBA" id="ARBA00022967"/>
    </source>
</evidence>
<comment type="subcellular location">
    <subcellularLocation>
        <location evidence="1">Cell inner membrane</location>
        <topology evidence="1">Peripheral membrane protein</topology>
    </subcellularLocation>
</comment>
<dbReference type="AlphaFoldDB" id="A0A431VJU1"/>
<keyword evidence="3" id="KW-0813">Transport</keyword>